<proteinExistence type="inferred from homology"/>
<evidence type="ECO:0000313" key="3">
    <source>
        <dbReference type="EMBL" id="AIW17249.1"/>
    </source>
</evidence>
<dbReference type="KEGG" id="vtu:IX91_24545"/>
<gene>
    <name evidence="3" type="ORF">IX91_24545</name>
    <name evidence="4" type="ORF">VITU9109_03415</name>
</gene>
<dbReference type="EMBL" id="CP009356">
    <property type="protein sequence ID" value="AIW17249.1"/>
    <property type="molecule type" value="Genomic_DNA"/>
</dbReference>
<dbReference type="Proteomes" id="UP000030071">
    <property type="component" value="Plasmid p251"/>
</dbReference>
<dbReference type="SUPFAM" id="SSF56317">
    <property type="entry name" value="Carbon-nitrogen hydrolase"/>
    <property type="match status" value="1"/>
</dbReference>
<reference evidence="3 6" key="3">
    <citation type="submission" date="2014-08" db="EMBL/GenBank/DDBJ databases">
        <title>First Complete Genome Sequence of the Shellfish Pathogen Vibrio tubiashii.</title>
        <authorList>
            <person name="Richards G.P."/>
            <person name="Needleman D.S."/>
            <person name="Watson M.A."/>
            <person name="Bono J.L."/>
        </authorList>
    </citation>
    <scope>NUCLEOTIDE SEQUENCE [LARGE SCALE GENOMIC DNA]</scope>
    <source>
        <strain evidence="3 6">ATCC 19109</strain>
        <plasmid evidence="3">p251</plasmid>
        <plasmid evidence="6">Plasmid p251</plasmid>
    </source>
</reference>
<dbReference type="GeneID" id="23447897"/>
<dbReference type="EMBL" id="AFWI01000188">
    <property type="protein sequence ID" value="EGU49471.1"/>
    <property type="molecule type" value="Genomic_DNA"/>
</dbReference>
<dbReference type="PANTHER" id="PTHR34047">
    <property type="entry name" value="NUCLEAR INTRON MATURASE 1, MITOCHONDRIAL-RELATED"/>
    <property type="match status" value="1"/>
</dbReference>
<evidence type="ECO:0000313" key="4">
    <source>
        <dbReference type="EMBL" id="EGU49471.1"/>
    </source>
</evidence>
<dbReference type="InterPro" id="IPR051083">
    <property type="entry name" value="GrpII_Intron_Splice-Mob/Def"/>
</dbReference>
<dbReference type="CDD" id="cd01646">
    <property type="entry name" value="RT_Bac_retron_I"/>
    <property type="match status" value="1"/>
</dbReference>
<evidence type="ECO:0000313" key="5">
    <source>
        <dbReference type="Proteomes" id="UP000003836"/>
    </source>
</evidence>
<dbReference type="PROSITE" id="PS50878">
    <property type="entry name" value="RT_POL"/>
    <property type="match status" value="1"/>
</dbReference>
<name>F9TB49_9VIBR</name>
<geneLocation type="plasmid" evidence="3 6">
    <name>p251</name>
</geneLocation>
<feature type="domain" description="Reverse transcriptase" evidence="2">
    <location>
        <begin position="58"/>
        <end position="406"/>
    </location>
</feature>
<organism evidence="3 6">
    <name type="scientific">Vibrio tubiashii ATCC 19109</name>
    <dbReference type="NCBI Taxonomy" id="1051646"/>
    <lineage>
        <taxon>Bacteria</taxon>
        <taxon>Pseudomonadati</taxon>
        <taxon>Pseudomonadota</taxon>
        <taxon>Gammaproteobacteria</taxon>
        <taxon>Vibrionales</taxon>
        <taxon>Vibrionaceae</taxon>
        <taxon>Vibrio</taxon>
        <taxon>Vibrio oreintalis group</taxon>
    </lineage>
</organism>
<dbReference type="eggNOG" id="COG3344">
    <property type="taxonomic scope" value="Bacteria"/>
</dbReference>
<comment type="similarity">
    <text evidence="1">Belongs to the bacterial reverse transcriptase family.</text>
</comment>
<dbReference type="Pfam" id="PF00078">
    <property type="entry name" value="RVT_1"/>
    <property type="match status" value="1"/>
</dbReference>
<evidence type="ECO:0000256" key="1">
    <source>
        <dbReference type="ARBA" id="ARBA00034120"/>
    </source>
</evidence>
<dbReference type="HOGENOM" id="CLU_006914_0_0_6"/>
<dbReference type="InterPro" id="IPR036526">
    <property type="entry name" value="C-N_Hydrolase_sf"/>
</dbReference>
<accession>F9TB49</accession>
<reference evidence="4 5" key="2">
    <citation type="journal article" date="2012" name="Int. J. Syst. Evol. Microbiol.">
        <title>Vibrio caribbeanicus sp. nov., isolated from the marine sponge Scleritoderma cyanea.</title>
        <authorList>
            <person name="Hoffmann M."/>
            <person name="Monday S.R."/>
            <person name="Allard M.W."/>
            <person name="Strain E.A."/>
            <person name="Whittaker P."/>
            <person name="Naum M."/>
            <person name="McCarthy P.J."/>
            <person name="Lopez J.V."/>
            <person name="Fischer M."/>
            <person name="Brown E.W."/>
        </authorList>
    </citation>
    <scope>NUCLEOTIDE SEQUENCE [LARGE SCALE GENOMIC DNA]</scope>
    <source>
        <strain evidence="4 5">ATCC 19109</strain>
    </source>
</reference>
<evidence type="ECO:0000313" key="6">
    <source>
        <dbReference type="Proteomes" id="UP000030071"/>
    </source>
</evidence>
<keyword evidence="5" id="KW-1185">Reference proteome</keyword>
<dbReference type="PATRIC" id="fig|1051646.9.peg.5000"/>
<protein>
    <recommendedName>
        <fullName evidence="2">Reverse transcriptase domain-containing protein</fullName>
    </recommendedName>
</protein>
<dbReference type="Proteomes" id="UP000003836">
    <property type="component" value="Unassembled WGS sequence"/>
</dbReference>
<keyword evidence="3" id="KW-0614">Plasmid</keyword>
<reference evidence="4" key="1">
    <citation type="submission" date="2011-08" db="EMBL/GenBank/DDBJ databases">
        <authorList>
            <person name="Hoffman M."/>
            <person name="Strain E.A."/>
            <person name="Brown E."/>
            <person name="Allard M.W."/>
        </authorList>
    </citation>
    <scope>NUCLEOTIDE SEQUENCE</scope>
    <source>
        <strain evidence="4">ATCC 19109</strain>
    </source>
</reference>
<sequence>MLLKNKYKKLLPTKDFLIDEVVLLNAWKKSHQHIRGVNWYVDYLDLDMSALELESRIKALTTAIDKKVLRLSPLQLIPAPKSHPWTFIPPSAESPANNAIKWEPKAITPKVEGFISPIQPLRPLAHVSIDDQTLFTALMMLLASNVETKQGDPSTVLKKVHDNKVINYGNRLHCTYSDDHEATYSWGNSNTYSKYFQDYQQFLARPIYFGREANKIKTNEERIYEVHLDFAKFYDSINRAKLLENISELVQEMTGAKPDDYVQHVLDRFLDWKWTKKSKQLYARVCRNEDIPKLRNRMGIPQGLVAGGFFANLYMLKFDEKIFKLIGEHFSSDNEVILVDACRYVDDLRLIVKAKKKPENEKYLANLITEEFKTITAKLGINLNLQETKTKVKVFSSKEGAISAKLADIQSKVSGPLPLHEIDEQLGHLEGLVELSDNLEIDSVDRDNIKFDLTAELAFIDKTFNDVRKDSLLRFTANKIHTLLRQKRNMIAQDVNEDGQPISGSWDYLQERMARKLVHRWTKDPSLVLLMKKGLELFPHVSLLRPILHNLNKLRESEKPELVLFAEYCLSEVLRHSASAIHTKDRWAFPAHSDPEAYFEYLSNYATSLLPNLENVHDALSEQAIFFCLIRNESALEVTIKNKPLFNLMTQLLNGFRYIHTTSVLEDEFATAVLLTNQISLDSSKVHKSIVSALDTIHKLNRPKAATKRTQKLNKHNLLGICERILLEDPKLFENLYSFAIKQDLDWHKSVRNLAKYLGLTDFAKVGGKLPDYNGRDLSLLSVIRRDDNPFKQENGILKLLQAVFENLNSLKLERPIDIANTTINCSDWDNLISLDSSCSLSINIKLLEQEAFFHTCPDWLTDAHKPLYIVGMFVRSCLLSSLDWSRNLVSENIKKRPSYRGIKSNMLKRQVGMMHAPEAFGDSKSAMSNWLSSLLFKLLQWPGVDNSSNGYEWPSTWNLEELEHCVSKRLAEQSKGFCKLSKTPTYVEKVSLGWGNNKTNLNVAMIQPLLPLEHDFDAEGWLLNTPHYRAKHRRHLASVTELLLHNIASVDSANEKPTLKGKVDLIVWPELAVSPDDLDILERLSDKTGAIIFAGIGFSHIQNTRELNNAAIWIIPNQKSSGRRFIKRLQGKWNMTTGEKSHITPWRPYQLIVELIHPDFKDQEGFKLTGSICYDATDIKLNADLKDKSHAYIISAMNKDIATFDNMVDALFYHMYQHVILVNSGEFGGSVAKAPYKERYHKLITHTHGSHQVSISTFEMNMFDFRKCGHSMKSNKKVKTPPAGNTI</sequence>
<dbReference type="Gene3D" id="3.60.110.10">
    <property type="entry name" value="Carbon-nitrogen hydrolase"/>
    <property type="match status" value="1"/>
</dbReference>
<evidence type="ECO:0000259" key="2">
    <source>
        <dbReference type="PROSITE" id="PS50878"/>
    </source>
</evidence>
<dbReference type="RefSeq" id="WP_004747549.1">
    <property type="nucleotide sequence ID" value="NZ_AFWI01000188.1"/>
</dbReference>
<dbReference type="InterPro" id="IPR000477">
    <property type="entry name" value="RT_dom"/>
</dbReference>
<dbReference type="PANTHER" id="PTHR34047:SF8">
    <property type="entry name" value="PROTEIN YKFC"/>
    <property type="match status" value="1"/>
</dbReference>